<organism evidence="1 2">
    <name type="scientific">Halteria grandinella</name>
    <dbReference type="NCBI Taxonomy" id="5974"/>
    <lineage>
        <taxon>Eukaryota</taxon>
        <taxon>Sar</taxon>
        <taxon>Alveolata</taxon>
        <taxon>Ciliophora</taxon>
        <taxon>Intramacronucleata</taxon>
        <taxon>Spirotrichea</taxon>
        <taxon>Stichotrichia</taxon>
        <taxon>Sporadotrichida</taxon>
        <taxon>Halteriidae</taxon>
        <taxon>Halteria</taxon>
    </lineage>
</organism>
<evidence type="ECO:0000313" key="2">
    <source>
        <dbReference type="Proteomes" id="UP000785679"/>
    </source>
</evidence>
<evidence type="ECO:0000313" key="1">
    <source>
        <dbReference type="EMBL" id="TNV80294.1"/>
    </source>
</evidence>
<dbReference type="Proteomes" id="UP000785679">
    <property type="component" value="Unassembled WGS sequence"/>
</dbReference>
<protein>
    <submittedName>
        <fullName evidence="1">Uncharacterized protein</fullName>
    </submittedName>
</protein>
<keyword evidence="2" id="KW-1185">Reference proteome</keyword>
<dbReference type="AlphaFoldDB" id="A0A8J8NT81"/>
<gene>
    <name evidence="1" type="ORF">FGO68_gene6457</name>
</gene>
<name>A0A8J8NT81_HALGN</name>
<dbReference type="EMBL" id="RRYP01007706">
    <property type="protein sequence ID" value="TNV80294.1"/>
    <property type="molecule type" value="Genomic_DNA"/>
</dbReference>
<accession>A0A8J8NT81</accession>
<sequence length="72" mass="8656">MQKFTLSVFKKHFYKFSIMDLHYSISSLNYGENQIATSPNFQLKLLHLFISFDSQELSKHIQIWIQRSNIHH</sequence>
<comment type="caution">
    <text evidence="1">The sequence shown here is derived from an EMBL/GenBank/DDBJ whole genome shotgun (WGS) entry which is preliminary data.</text>
</comment>
<reference evidence="1" key="1">
    <citation type="submission" date="2019-06" db="EMBL/GenBank/DDBJ databases">
        <authorList>
            <person name="Zheng W."/>
        </authorList>
    </citation>
    <scope>NUCLEOTIDE SEQUENCE</scope>
    <source>
        <strain evidence="1">QDHG01</strain>
    </source>
</reference>
<proteinExistence type="predicted"/>